<organism evidence="3 4">
    <name type="scientific">Corynebacterium choanae</name>
    <dbReference type="NCBI Taxonomy" id="1862358"/>
    <lineage>
        <taxon>Bacteria</taxon>
        <taxon>Bacillati</taxon>
        <taxon>Actinomycetota</taxon>
        <taxon>Actinomycetes</taxon>
        <taxon>Mycobacteriales</taxon>
        <taxon>Corynebacteriaceae</taxon>
        <taxon>Corynebacterium</taxon>
    </lineage>
</organism>
<dbReference type="InterPro" id="IPR000914">
    <property type="entry name" value="SBP_5_dom"/>
</dbReference>
<gene>
    <name evidence="3" type="primary">hbpA1</name>
    <name evidence="3" type="ORF">CCHOA_08465</name>
</gene>
<dbReference type="CDD" id="cd08494">
    <property type="entry name" value="PBP2_NikA_DppA_OppA_like_6"/>
    <property type="match status" value="1"/>
</dbReference>
<name>A0A3G6J8E5_9CORY</name>
<evidence type="ECO:0000313" key="4">
    <source>
        <dbReference type="Proteomes" id="UP000269019"/>
    </source>
</evidence>
<dbReference type="PANTHER" id="PTHR30290">
    <property type="entry name" value="PERIPLASMIC BINDING COMPONENT OF ABC TRANSPORTER"/>
    <property type="match status" value="1"/>
</dbReference>
<protein>
    <submittedName>
        <fullName evidence="3">Heme-binding protein A</fullName>
    </submittedName>
</protein>
<evidence type="ECO:0000259" key="2">
    <source>
        <dbReference type="Pfam" id="PF00496"/>
    </source>
</evidence>
<accession>A0A3G6J8E5</accession>
<sequence length="532" mass="58099" precursor="true">MPRYPIRMGLTRRLRRLHRVLIPAALIVPLSIAGCHAGSLSTQTVQSESDTGVSVALSAAPASLDFTRTSGAAIPQALMRNVYETLVTIAQDGSLSSGLATSWDVSDDGTRYVFHLREGVRFSDGTPFTAETVKFSIERVQSDAWTNGKKKIMDLVDDVTVIDDYTVAVTLQRSSNSWLWSMGTMVGAMMSPTGVDDDSLQQHPVGTGPFTVKRWAVGQALTLAARDDYWGTPAASSEVTLRYFTSATGAANALQSGDVDVVYSLQSPELIDQLRARNRYTIEVGTTNGEVLLTMNHRRAPFDDLRVRQAVMYAIDRQAVIDTAWLGYGVDTGGAPVPPTDPWFAVDTRYPFDPEKAKALLAEAGVTAPNNKIVLATPTRPYAMQSAEMIYSQLKAVGFDVRIEAQEFPAVWLSKVYKRHDYDMSIIVHIEPRDIANIFGNPDYYLGFDSPRVQQLLEVADTAPAEDYTAAMRQVVDAIMEQAAADTVFNYPNIVVQAPGVTGLNPNDFGEGIELARLQRDGASATEAQERG</sequence>
<dbReference type="SUPFAM" id="SSF53850">
    <property type="entry name" value="Periplasmic binding protein-like II"/>
    <property type="match status" value="1"/>
</dbReference>
<dbReference type="AlphaFoldDB" id="A0A3G6J8E5"/>
<reference evidence="3 4" key="1">
    <citation type="submission" date="2018-11" db="EMBL/GenBank/DDBJ databases">
        <authorList>
            <person name="Kleinhagauer T."/>
            <person name="Glaeser S.P."/>
            <person name="Spergser J."/>
            <person name="Ruckert C."/>
            <person name="Kaempfer P."/>
            <person name="Busse H.-J."/>
        </authorList>
    </citation>
    <scope>NUCLEOTIDE SEQUENCE [LARGE SCALE GENOMIC DNA]</scope>
    <source>
        <strain evidence="3 4">200CH</strain>
    </source>
</reference>
<dbReference type="Gene3D" id="3.40.190.10">
    <property type="entry name" value="Periplasmic binding protein-like II"/>
    <property type="match status" value="1"/>
</dbReference>
<keyword evidence="4" id="KW-1185">Reference proteome</keyword>
<keyword evidence="1" id="KW-0732">Signal</keyword>
<dbReference type="Proteomes" id="UP000269019">
    <property type="component" value="Chromosome"/>
</dbReference>
<dbReference type="InterPro" id="IPR039424">
    <property type="entry name" value="SBP_5"/>
</dbReference>
<evidence type="ECO:0000313" key="3">
    <source>
        <dbReference type="EMBL" id="AZA14082.1"/>
    </source>
</evidence>
<dbReference type="InterPro" id="IPR030678">
    <property type="entry name" value="Peptide/Ni-bd"/>
</dbReference>
<dbReference type="PANTHER" id="PTHR30290:SF38">
    <property type="entry name" value="D,D-DIPEPTIDE-BINDING PERIPLASMIC PROTEIN DDPA-RELATED"/>
    <property type="match status" value="1"/>
</dbReference>
<dbReference type="GO" id="GO:1904680">
    <property type="term" value="F:peptide transmembrane transporter activity"/>
    <property type="evidence" value="ECO:0007669"/>
    <property type="project" value="TreeGrafter"/>
</dbReference>
<evidence type="ECO:0000256" key="1">
    <source>
        <dbReference type="ARBA" id="ARBA00022729"/>
    </source>
</evidence>
<dbReference type="Gene3D" id="3.90.76.10">
    <property type="entry name" value="Dipeptide-binding Protein, Domain 1"/>
    <property type="match status" value="1"/>
</dbReference>
<dbReference type="PROSITE" id="PS51257">
    <property type="entry name" value="PROKAR_LIPOPROTEIN"/>
    <property type="match status" value="1"/>
</dbReference>
<proteinExistence type="predicted"/>
<dbReference type="Gene3D" id="3.10.105.10">
    <property type="entry name" value="Dipeptide-binding Protein, Domain 3"/>
    <property type="match status" value="1"/>
</dbReference>
<dbReference type="GO" id="GO:0015833">
    <property type="term" value="P:peptide transport"/>
    <property type="evidence" value="ECO:0007669"/>
    <property type="project" value="TreeGrafter"/>
</dbReference>
<dbReference type="GO" id="GO:0042597">
    <property type="term" value="C:periplasmic space"/>
    <property type="evidence" value="ECO:0007669"/>
    <property type="project" value="UniProtKB-ARBA"/>
</dbReference>
<dbReference type="EMBL" id="CP033896">
    <property type="protein sequence ID" value="AZA14082.1"/>
    <property type="molecule type" value="Genomic_DNA"/>
</dbReference>
<dbReference type="GO" id="GO:0043190">
    <property type="term" value="C:ATP-binding cassette (ABC) transporter complex"/>
    <property type="evidence" value="ECO:0007669"/>
    <property type="project" value="InterPro"/>
</dbReference>
<dbReference type="PIRSF" id="PIRSF002741">
    <property type="entry name" value="MppA"/>
    <property type="match status" value="1"/>
</dbReference>
<dbReference type="Pfam" id="PF00496">
    <property type="entry name" value="SBP_bac_5"/>
    <property type="match status" value="1"/>
</dbReference>
<feature type="domain" description="Solute-binding protein family 5" evidence="2">
    <location>
        <begin position="96"/>
        <end position="427"/>
    </location>
</feature>
<dbReference type="KEGG" id="ccho:CCHOA_08465"/>